<feature type="domain" description="C2H2-type" evidence="6">
    <location>
        <begin position="5"/>
        <end position="32"/>
    </location>
</feature>
<dbReference type="PROSITE" id="PS50157">
    <property type="entry name" value="ZINC_FINGER_C2H2_2"/>
    <property type="match status" value="2"/>
</dbReference>
<dbReference type="EMBL" id="NIBU01000081">
    <property type="protein sequence ID" value="PHM29449.1"/>
    <property type="molecule type" value="Genomic_DNA"/>
</dbReference>
<dbReference type="Proteomes" id="UP000224871">
    <property type="component" value="Unassembled WGS sequence"/>
</dbReference>
<dbReference type="Pfam" id="PF00096">
    <property type="entry name" value="zf-C2H2"/>
    <property type="match status" value="3"/>
</dbReference>
<name>A0A2G0N3Y6_9GAMM</name>
<dbReference type="InterPro" id="IPR050329">
    <property type="entry name" value="GLI_C2H2-zinc-finger"/>
</dbReference>
<evidence type="ECO:0000259" key="6">
    <source>
        <dbReference type="PROSITE" id="PS50157"/>
    </source>
</evidence>
<dbReference type="InterPro" id="IPR036236">
    <property type="entry name" value="Znf_C2H2_sf"/>
</dbReference>
<keyword evidence="1" id="KW-0479">Metal-binding</keyword>
<evidence type="ECO:0000313" key="7">
    <source>
        <dbReference type="EMBL" id="PHM29449.1"/>
    </source>
</evidence>
<dbReference type="InterPro" id="IPR013087">
    <property type="entry name" value="Znf_C2H2_type"/>
</dbReference>
<dbReference type="PROSITE" id="PS00028">
    <property type="entry name" value="ZINC_FINGER_C2H2_1"/>
    <property type="match status" value="1"/>
</dbReference>
<dbReference type="Gene3D" id="3.30.160.60">
    <property type="entry name" value="Classic Zinc Finger"/>
    <property type="match status" value="3"/>
</dbReference>
<protein>
    <submittedName>
        <fullName evidence="7">C2H2 transcription factor</fullName>
    </submittedName>
</protein>
<sequence>MPREYICYICNKSFSYKAVFDEHERTCKGDKPYRCTFDDCKKAFKYRHNLTTHERKHTSEKPFKCHVCGTTFSQQNHFDVVQ</sequence>
<evidence type="ECO:0000256" key="2">
    <source>
        <dbReference type="ARBA" id="ARBA00022737"/>
    </source>
</evidence>
<dbReference type="PANTHER" id="PTHR19818">
    <property type="entry name" value="ZINC FINGER PROTEIN ZIC AND GLI"/>
    <property type="match status" value="1"/>
</dbReference>
<feature type="domain" description="C2H2-type" evidence="6">
    <location>
        <begin position="33"/>
        <end position="62"/>
    </location>
</feature>
<organism evidence="7 8">
    <name type="scientific">Xenorhabdus innexi</name>
    <dbReference type="NCBI Taxonomy" id="290109"/>
    <lineage>
        <taxon>Bacteria</taxon>
        <taxon>Pseudomonadati</taxon>
        <taxon>Pseudomonadota</taxon>
        <taxon>Gammaproteobacteria</taxon>
        <taxon>Enterobacterales</taxon>
        <taxon>Morganellaceae</taxon>
        <taxon>Xenorhabdus</taxon>
    </lineage>
</organism>
<dbReference type="SMART" id="SM00355">
    <property type="entry name" value="ZnF_C2H2"/>
    <property type="match status" value="2"/>
</dbReference>
<evidence type="ECO:0000256" key="1">
    <source>
        <dbReference type="ARBA" id="ARBA00022723"/>
    </source>
</evidence>
<dbReference type="SUPFAM" id="SSF57667">
    <property type="entry name" value="beta-beta-alpha zinc fingers"/>
    <property type="match status" value="1"/>
</dbReference>
<evidence type="ECO:0000313" key="8">
    <source>
        <dbReference type="Proteomes" id="UP000224871"/>
    </source>
</evidence>
<reference evidence="7 8" key="1">
    <citation type="journal article" date="2017" name="Nat. Microbiol.">
        <title>Natural product diversity associated with the nematode symbionts Photorhabdus and Xenorhabdus.</title>
        <authorList>
            <person name="Tobias N.J."/>
            <person name="Wolff H."/>
            <person name="Djahanschiri B."/>
            <person name="Grundmann F."/>
            <person name="Kronenwerth M."/>
            <person name="Shi Y.M."/>
            <person name="Simonyi S."/>
            <person name="Grun P."/>
            <person name="Shapiro-Ilan D."/>
            <person name="Pidot S.J."/>
            <person name="Stinear T.P."/>
            <person name="Ebersberger I."/>
            <person name="Bode H.B."/>
        </authorList>
    </citation>
    <scope>NUCLEOTIDE SEQUENCE [LARGE SCALE GENOMIC DNA]</scope>
    <source>
        <strain evidence="7 8">DSM 16336</strain>
    </source>
</reference>
<keyword evidence="2" id="KW-0677">Repeat</keyword>
<keyword evidence="8" id="KW-1185">Reference proteome</keyword>
<evidence type="ECO:0000256" key="3">
    <source>
        <dbReference type="ARBA" id="ARBA00022771"/>
    </source>
</evidence>
<accession>A0A2G0N3Y6</accession>
<dbReference type="PANTHER" id="PTHR19818:SF139">
    <property type="entry name" value="PAIR-RULE PROTEIN ODD-PAIRED"/>
    <property type="match status" value="1"/>
</dbReference>
<comment type="caution">
    <text evidence="7">The sequence shown here is derived from an EMBL/GenBank/DDBJ whole genome shotgun (WGS) entry which is preliminary data.</text>
</comment>
<evidence type="ECO:0000256" key="5">
    <source>
        <dbReference type="PROSITE-ProRule" id="PRU00042"/>
    </source>
</evidence>
<proteinExistence type="predicted"/>
<evidence type="ECO:0000256" key="4">
    <source>
        <dbReference type="ARBA" id="ARBA00022833"/>
    </source>
</evidence>
<gene>
    <name evidence="7" type="ORF">Xinn_03671</name>
</gene>
<keyword evidence="3 5" id="KW-0863">Zinc-finger</keyword>
<keyword evidence="4" id="KW-0862">Zinc</keyword>